<evidence type="ECO:0000313" key="2">
    <source>
        <dbReference type="EMBL" id="GAD52314.1"/>
    </source>
</evidence>
<comment type="caution">
    <text evidence="2">The sequence shown here is derived from an EMBL/GenBank/DDBJ whole genome shotgun (WGS) entry which is preliminary data.</text>
</comment>
<dbReference type="OrthoDB" id="10357at2157"/>
<dbReference type="EMBL" id="BATA01000019">
    <property type="protein sequence ID" value="GAD52314.1"/>
    <property type="molecule type" value="Genomic_DNA"/>
</dbReference>
<reference evidence="2 3" key="1">
    <citation type="submission" date="2013-09" db="EMBL/GenBank/DDBJ databases">
        <title>Whole genome sequencing of Halarchaeum acidiphilum strain MH1-52-1.</title>
        <authorList>
            <person name="Shimane Y."/>
            <person name="Minegishi H."/>
            <person name="Nishi S."/>
            <person name="Echigo A."/>
            <person name="Shuto A."/>
            <person name="Konishi M."/>
            <person name="Ito T."/>
            <person name="Ohkuma M."/>
            <person name="Ohta Y."/>
            <person name="Nagano Y."/>
            <person name="Tsubouchi T."/>
            <person name="Mori K."/>
            <person name="Usui K."/>
            <person name="Kamekura M."/>
            <person name="Usami R."/>
            <person name="Takaki Y."/>
            <person name="Hatada Y."/>
        </authorList>
    </citation>
    <scope>NUCLEOTIDE SEQUENCE [LARGE SCALE GENOMIC DNA]</scope>
    <source>
        <strain evidence="2 3">JCM 16109</strain>
    </source>
</reference>
<dbReference type="Proteomes" id="UP000016986">
    <property type="component" value="Unassembled WGS sequence"/>
</dbReference>
<proteinExistence type="predicted"/>
<dbReference type="SUPFAM" id="SSF55961">
    <property type="entry name" value="Bet v1-like"/>
    <property type="match status" value="1"/>
</dbReference>
<dbReference type="Pfam" id="PF03364">
    <property type="entry name" value="Polyketide_cyc"/>
    <property type="match status" value="1"/>
</dbReference>
<protein>
    <recommendedName>
        <fullName evidence="1">Coenzyme Q-binding protein COQ10 START domain-containing protein</fullName>
    </recommendedName>
</protein>
<dbReference type="RefSeq" id="WP_021780007.1">
    <property type="nucleotide sequence ID" value="NZ_BATA01000019.1"/>
</dbReference>
<sequence length="161" mass="17972">MTTYERDSWVRAPLDRVWSFHRGVDGLAALTPGWMGLRVEGVTGPDGEADPNALDPGSTVELSVRPFGIGPRRGWTSEIVARERGDGTAYFRDVLVEGPFPEWEHTHLFYADGERTRCRDRVRYRTPAGPLAPVADEAAKLGLDAVFRRRHRRLAASVEGE</sequence>
<evidence type="ECO:0000259" key="1">
    <source>
        <dbReference type="Pfam" id="PF03364"/>
    </source>
</evidence>
<organism evidence="2 3">
    <name type="scientific">Halarchaeum acidiphilum MH1-52-1</name>
    <dbReference type="NCBI Taxonomy" id="1261545"/>
    <lineage>
        <taxon>Archaea</taxon>
        <taxon>Methanobacteriati</taxon>
        <taxon>Methanobacteriota</taxon>
        <taxon>Stenosarchaea group</taxon>
        <taxon>Halobacteria</taxon>
        <taxon>Halobacteriales</taxon>
        <taxon>Halobacteriaceae</taxon>
    </lineage>
</organism>
<dbReference type="AlphaFoldDB" id="U3A3W9"/>
<dbReference type="eggNOG" id="arCOG04604">
    <property type="taxonomic scope" value="Archaea"/>
</dbReference>
<gene>
    <name evidence="2" type="ORF">MBEHAL_1074</name>
</gene>
<keyword evidence="3" id="KW-1185">Reference proteome</keyword>
<dbReference type="CDD" id="cd07820">
    <property type="entry name" value="SRPBCC_3"/>
    <property type="match status" value="1"/>
</dbReference>
<evidence type="ECO:0000313" key="3">
    <source>
        <dbReference type="Proteomes" id="UP000016986"/>
    </source>
</evidence>
<dbReference type="Gene3D" id="3.30.530.20">
    <property type="match status" value="1"/>
</dbReference>
<feature type="domain" description="Coenzyme Q-binding protein COQ10 START" evidence="1">
    <location>
        <begin position="10"/>
        <end position="135"/>
    </location>
</feature>
<dbReference type="InterPro" id="IPR023393">
    <property type="entry name" value="START-like_dom_sf"/>
</dbReference>
<dbReference type="InterPro" id="IPR005031">
    <property type="entry name" value="COQ10_START"/>
</dbReference>
<accession>U3A3W9</accession>
<name>U3A3W9_9EURY</name>